<protein>
    <recommendedName>
        <fullName evidence="4 9">Kappa-casein</fullName>
    </recommendedName>
</protein>
<dbReference type="GeneTree" id="ENSGT00390000009184"/>
<evidence type="ECO:0000256" key="6">
    <source>
        <dbReference type="ARBA" id="ARBA00022553"/>
    </source>
</evidence>
<accession>A0A8C6I8M9</accession>
<keyword evidence="8" id="KW-0325">Glycoprotein</keyword>
<dbReference type="PIRSF" id="PIRSF002374">
    <property type="entry name" value="Casein_kappa"/>
    <property type="match status" value="1"/>
</dbReference>
<keyword evidence="7 9" id="KW-0494">Milk protein</keyword>
<proteinExistence type="inferred from homology"/>
<evidence type="ECO:0000256" key="5">
    <source>
        <dbReference type="ARBA" id="ARBA00022525"/>
    </source>
</evidence>
<evidence type="ECO:0000313" key="12">
    <source>
        <dbReference type="Proteomes" id="UP000694415"/>
    </source>
</evidence>
<keyword evidence="10" id="KW-0732">Signal</keyword>
<dbReference type="AlphaFoldDB" id="A0A8C6I8M9"/>
<organism evidence="11 12">
    <name type="scientific">Mus spicilegus</name>
    <name type="common">Mound-building mouse</name>
    <dbReference type="NCBI Taxonomy" id="10103"/>
    <lineage>
        <taxon>Eukaryota</taxon>
        <taxon>Metazoa</taxon>
        <taxon>Chordata</taxon>
        <taxon>Craniata</taxon>
        <taxon>Vertebrata</taxon>
        <taxon>Euteleostomi</taxon>
        <taxon>Mammalia</taxon>
        <taxon>Eutheria</taxon>
        <taxon>Euarchontoglires</taxon>
        <taxon>Glires</taxon>
        <taxon>Rodentia</taxon>
        <taxon>Myomorpha</taxon>
        <taxon>Muroidea</taxon>
        <taxon>Muridae</taxon>
        <taxon>Murinae</taxon>
        <taxon>Mus</taxon>
        <taxon>Mus</taxon>
    </lineage>
</organism>
<evidence type="ECO:0000256" key="2">
    <source>
        <dbReference type="ARBA" id="ARBA00004613"/>
    </source>
</evidence>
<reference evidence="11" key="2">
    <citation type="submission" date="2025-09" db="UniProtKB">
        <authorList>
            <consortium name="Ensembl"/>
        </authorList>
    </citation>
    <scope>IDENTIFICATION</scope>
</reference>
<comment type="subcellular location">
    <subcellularLocation>
        <location evidence="2 9">Secreted</location>
    </subcellularLocation>
</comment>
<feature type="signal peptide" evidence="10">
    <location>
        <begin position="1"/>
        <end position="20"/>
    </location>
</feature>
<evidence type="ECO:0000256" key="7">
    <source>
        <dbReference type="ARBA" id="ARBA00022743"/>
    </source>
</evidence>
<evidence type="ECO:0000256" key="9">
    <source>
        <dbReference type="PIRNR" id="PIRNR002374"/>
    </source>
</evidence>
<dbReference type="GO" id="GO:0007595">
    <property type="term" value="P:lactation"/>
    <property type="evidence" value="ECO:0007669"/>
    <property type="project" value="Ensembl"/>
</dbReference>
<name>A0A8C6I8M9_MUSSI</name>
<evidence type="ECO:0000256" key="10">
    <source>
        <dbReference type="SAM" id="SignalP"/>
    </source>
</evidence>
<evidence type="ECO:0000256" key="4">
    <source>
        <dbReference type="ARBA" id="ARBA00017238"/>
    </source>
</evidence>
<dbReference type="Pfam" id="PF00997">
    <property type="entry name" value="Casein_kappa"/>
    <property type="match status" value="1"/>
</dbReference>
<keyword evidence="5 9" id="KW-0964">Secreted</keyword>
<dbReference type="Proteomes" id="UP000694415">
    <property type="component" value="Unplaced"/>
</dbReference>
<keyword evidence="12" id="KW-1185">Reference proteome</keyword>
<sequence length="181" mass="20048">MMRNFIVVVNILALTLPFLAAEIQNPDSNCRGEKNDIVYDEQRVLYTPVRSVLNFNQYEPNYYHYRPSLPATASPYMYYPLVVRLLLLRSPAPISKWQSMPNFPQSAGVPYAIPNPSFLAMPTNENQDNTAIPTIDPITPIVSTPVPTMESMVNTVANPEASTVSINTPETTTVPVSSTAA</sequence>
<feature type="chain" id="PRO_5034376216" description="Kappa-casein" evidence="10">
    <location>
        <begin position="21"/>
        <end position="181"/>
    </location>
</feature>
<evidence type="ECO:0000256" key="3">
    <source>
        <dbReference type="ARBA" id="ARBA00005332"/>
    </source>
</evidence>
<dbReference type="InterPro" id="IPR000117">
    <property type="entry name" value="Casein_kappa"/>
</dbReference>
<evidence type="ECO:0000256" key="8">
    <source>
        <dbReference type="ARBA" id="ARBA00023180"/>
    </source>
</evidence>
<dbReference type="GO" id="GO:0050821">
    <property type="term" value="P:protein stabilization"/>
    <property type="evidence" value="ECO:0007669"/>
    <property type="project" value="TreeGrafter"/>
</dbReference>
<evidence type="ECO:0000256" key="1">
    <source>
        <dbReference type="ARBA" id="ARBA00003829"/>
    </source>
</evidence>
<keyword evidence="6" id="KW-0597">Phosphoprotein</keyword>
<dbReference type="GO" id="GO:0005615">
    <property type="term" value="C:extracellular space"/>
    <property type="evidence" value="ECO:0007669"/>
    <property type="project" value="TreeGrafter"/>
</dbReference>
<comment type="function">
    <text evidence="1 9">Kappa-casein stabilizes micelle formation, preventing casein precipitation in milk.</text>
</comment>
<reference evidence="11" key="1">
    <citation type="submission" date="2025-08" db="UniProtKB">
        <authorList>
            <consortium name="Ensembl"/>
        </authorList>
    </citation>
    <scope>IDENTIFICATION</scope>
</reference>
<dbReference type="PANTHER" id="PTHR11470">
    <property type="entry name" value="KAPPA CASEIN"/>
    <property type="match status" value="1"/>
</dbReference>
<comment type="similarity">
    <text evidence="3 9">Belongs to the kappa-casein family.</text>
</comment>
<dbReference type="PANTHER" id="PTHR11470:SF2">
    <property type="entry name" value="KAPPA-CASEIN"/>
    <property type="match status" value="1"/>
</dbReference>
<evidence type="ECO:0000313" key="11">
    <source>
        <dbReference type="Ensembl" id="ENSMSIP00000032109.1"/>
    </source>
</evidence>
<dbReference type="Ensembl" id="ENSMSIT00000040498.1">
    <property type="protein sequence ID" value="ENSMSIP00000032109.1"/>
    <property type="gene ID" value="ENSMSIG00000026888.1"/>
</dbReference>